<evidence type="ECO:0008006" key="4">
    <source>
        <dbReference type="Google" id="ProtNLM"/>
    </source>
</evidence>
<feature type="transmembrane region" description="Helical" evidence="1">
    <location>
        <begin position="6"/>
        <end position="27"/>
    </location>
</feature>
<keyword evidence="1" id="KW-0812">Transmembrane</keyword>
<proteinExistence type="predicted"/>
<gene>
    <name evidence="2" type="ORF">AHMF7616_05018</name>
</gene>
<evidence type="ECO:0000313" key="3">
    <source>
        <dbReference type="Proteomes" id="UP000253919"/>
    </source>
</evidence>
<name>A0A369QT55_9BACT</name>
<evidence type="ECO:0000256" key="1">
    <source>
        <dbReference type="SAM" id="Phobius"/>
    </source>
</evidence>
<sequence length="193" mass="22449">MTKYEGVSIITSLIALTISLATIYYQFFYKVQEVQLSIIDTDFNLIDTVSIESRLIYHNRGNQYSTITQNYFVFYQNKENYLNSIKFSNKENTITLNDAYDPLVLIPGEQHLKLVKQKLFFPKVPFSNYKINPKNKIKIGLVISFMNFDGVQTSELIELGWLNLNVYQGIENFHIDFKSKKLEGDVTHASMEM</sequence>
<reference evidence="2 3" key="1">
    <citation type="submission" date="2018-04" db="EMBL/GenBank/DDBJ databases">
        <title>Adhaeribacter sp. HMF7616 genome sequencing and assembly.</title>
        <authorList>
            <person name="Kang H."/>
            <person name="Kang J."/>
            <person name="Cha I."/>
            <person name="Kim H."/>
            <person name="Joh K."/>
        </authorList>
    </citation>
    <scope>NUCLEOTIDE SEQUENCE [LARGE SCALE GENOMIC DNA]</scope>
    <source>
        <strain evidence="2 3">HMF7616</strain>
    </source>
</reference>
<dbReference type="AlphaFoldDB" id="A0A369QT55"/>
<organism evidence="2 3">
    <name type="scientific">Adhaeribacter pallidiroseus</name>
    <dbReference type="NCBI Taxonomy" id="2072847"/>
    <lineage>
        <taxon>Bacteria</taxon>
        <taxon>Pseudomonadati</taxon>
        <taxon>Bacteroidota</taxon>
        <taxon>Cytophagia</taxon>
        <taxon>Cytophagales</taxon>
        <taxon>Hymenobacteraceae</taxon>
        <taxon>Adhaeribacter</taxon>
    </lineage>
</organism>
<keyword evidence="3" id="KW-1185">Reference proteome</keyword>
<keyword evidence="1" id="KW-0472">Membrane</keyword>
<evidence type="ECO:0000313" key="2">
    <source>
        <dbReference type="EMBL" id="RDC66387.1"/>
    </source>
</evidence>
<keyword evidence="1" id="KW-1133">Transmembrane helix</keyword>
<dbReference type="EMBL" id="QASA01000001">
    <property type="protein sequence ID" value="RDC66387.1"/>
    <property type="molecule type" value="Genomic_DNA"/>
</dbReference>
<protein>
    <recommendedName>
        <fullName evidence="4">Late embryogenesis abundant protein LEA-2 subgroup domain-containing protein</fullName>
    </recommendedName>
</protein>
<dbReference type="RefSeq" id="WP_115375258.1">
    <property type="nucleotide sequence ID" value="NZ_QASA01000001.1"/>
</dbReference>
<accession>A0A369QT55</accession>
<dbReference type="Proteomes" id="UP000253919">
    <property type="component" value="Unassembled WGS sequence"/>
</dbReference>
<dbReference type="OrthoDB" id="9910618at2"/>
<comment type="caution">
    <text evidence="2">The sequence shown here is derived from an EMBL/GenBank/DDBJ whole genome shotgun (WGS) entry which is preliminary data.</text>
</comment>